<evidence type="ECO:0000259" key="1">
    <source>
        <dbReference type="Pfam" id="PF14338"/>
    </source>
</evidence>
<evidence type="ECO:0000313" key="2">
    <source>
        <dbReference type="EMBL" id="ABZ06048.1"/>
    </source>
</evidence>
<sequence length="94" mass="10617">MVGYDRGKFMTIPDYQSLMLPLLELAGDQLEHSLREAMDTLAARFDLTDADRRELLPSGRTPAFYNRVSWAKTYVQKAGLLESPRRGDNGPGRT</sequence>
<organism evidence="2">
    <name type="scientific">uncultured marine microorganism HF4000_005H07</name>
    <dbReference type="NCBI Taxonomy" id="455506"/>
    <lineage>
        <taxon>unclassified sequences</taxon>
        <taxon>environmental samples</taxon>
    </lineage>
</organism>
<dbReference type="REBASE" id="25643">
    <property type="entry name" value="UmmNPMrrP"/>
</dbReference>
<dbReference type="EMBL" id="EU016565">
    <property type="protein sequence ID" value="ABZ06048.1"/>
    <property type="molecule type" value="Genomic_DNA"/>
</dbReference>
<reference evidence="2" key="1">
    <citation type="journal article" date="2008" name="ISME J.">
        <title>Genomic patterns of recombination, clonal divergence and environment in marine microbial populations.</title>
        <authorList>
            <person name="Konstantinidis K.T."/>
            <person name="Delong E.F."/>
        </authorList>
    </citation>
    <scope>NUCLEOTIDE SEQUENCE</scope>
</reference>
<dbReference type="InterPro" id="IPR025745">
    <property type="entry name" value="Mrr-like_N_dom"/>
</dbReference>
<accession>B3T0D9</accession>
<dbReference type="Pfam" id="PF14338">
    <property type="entry name" value="Mrr_N"/>
    <property type="match status" value="1"/>
</dbReference>
<name>B3T0D9_9ZZZZ</name>
<gene>
    <name evidence="2" type="ORF">ALOHA_HF4000005H07ctg1g16</name>
</gene>
<proteinExistence type="predicted"/>
<feature type="domain" description="Restriction system protein Mrr-like N-terminal" evidence="1">
    <location>
        <begin position="15"/>
        <end position="87"/>
    </location>
</feature>
<dbReference type="AlphaFoldDB" id="B3T0D9"/>
<protein>
    <recommendedName>
        <fullName evidence="1">Restriction system protein Mrr-like N-terminal domain-containing protein</fullName>
    </recommendedName>
</protein>